<evidence type="ECO:0000313" key="1">
    <source>
        <dbReference type="EMBL" id="EHO79277.1"/>
    </source>
</evidence>
<gene>
    <name evidence="1" type="ORF">HMPREF9942_00280</name>
</gene>
<protein>
    <submittedName>
        <fullName evidence="1">Uncharacterized protein</fullName>
    </submittedName>
</protein>
<dbReference type="EMBL" id="AGEH01000006">
    <property type="protein sequence ID" value="EHO79277.1"/>
    <property type="molecule type" value="Genomic_DNA"/>
</dbReference>
<evidence type="ECO:0000313" key="2">
    <source>
        <dbReference type="Proteomes" id="UP000004565"/>
    </source>
</evidence>
<proteinExistence type="predicted"/>
<dbReference type="AlphaFoldDB" id="H1HCS9"/>
<dbReference type="HOGENOM" id="CLU_3382024_0_0_0"/>
<reference evidence="1 2" key="1">
    <citation type="submission" date="2011-12" db="EMBL/GenBank/DDBJ databases">
        <title>The Genome Sequence of Fusobacterium nucleatum subsp. animalis OT 420.</title>
        <authorList>
            <consortium name="The Broad Institute Genome Sequencing Platform"/>
            <person name="Earl A."/>
            <person name="Ward D."/>
            <person name="Feldgarden M."/>
            <person name="Gevers D."/>
            <person name="Izard J."/>
            <person name="Blanton J.M."/>
            <person name="Mathney J."/>
            <person name="Tanner A.C."/>
            <person name="Dewhirst F.E."/>
            <person name="Young S.K."/>
            <person name="Zeng Q."/>
            <person name="Gargeya S."/>
            <person name="Fitzgerald M."/>
            <person name="Haas B."/>
            <person name="Abouelleil A."/>
            <person name="Alvarado L."/>
            <person name="Arachchi H.M."/>
            <person name="Berlin A."/>
            <person name="Chapman S.B."/>
            <person name="Gearin G."/>
            <person name="Goldberg J."/>
            <person name="Griggs A."/>
            <person name="Gujja S."/>
            <person name="Hansen M."/>
            <person name="Heiman D."/>
            <person name="Howarth C."/>
            <person name="Larimer J."/>
            <person name="Lui A."/>
            <person name="MacDonald P.J.P."/>
            <person name="McCowen C."/>
            <person name="Montmayeur A."/>
            <person name="Murphy C."/>
            <person name="Neiman D."/>
            <person name="Pearson M."/>
            <person name="Priest M."/>
            <person name="Roberts A."/>
            <person name="Saif S."/>
            <person name="Shea T."/>
            <person name="Sisk P."/>
            <person name="Stolte C."/>
            <person name="Sykes S."/>
            <person name="Wortman J."/>
            <person name="Nusbaum C."/>
            <person name="Birren B."/>
        </authorList>
    </citation>
    <scope>NUCLEOTIDE SEQUENCE [LARGE SCALE GENOMIC DNA]</scope>
    <source>
        <strain evidence="2">F0419</strain>
    </source>
</reference>
<dbReference type="Proteomes" id="UP000004565">
    <property type="component" value="Unassembled WGS sequence"/>
</dbReference>
<name>H1HCS9_9FUSO</name>
<sequence>MDILKLALAALLAERSVENEEGSKDCEKTNQDK</sequence>
<organism evidence="1 2">
    <name type="scientific">Fusobacterium animalis F0419</name>
    <dbReference type="NCBI Taxonomy" id="999414"/>
    <lineage>
        <taxon>Bacteria</taxon>
        <taxon>Fusobacteriati</taxon>
        <taxon>Fusobacteriota</taxon>
        <taxon>Fusobacteriia</taxon>
        <taxon>Fusobacteriales</taxon>
        <taxon>Fusobacteriaceae</taxon>
        <taxon>Fusobacterium</taxon>
    </lineage>
</organism>
<accession>H1HCS9</accession>
<comment type="caution">
    <text evidence="1">The sequence shown here is derived from an EMBL/GenBank/DDBJ whole genome shotgun (WGS) entry which is preliminary data.</text>
</comment>